<proteinExistence type="predicted"/>
<feature type="compositionally biased region" description="Polar residues" evidence="1">
    <location>
        <begin position="56"/>
        <end position="65"/>
    </location>
</feature>
<dbReference type="Proteomes" id="UP000001953">
    <property type="component" value="Chromosome"/>
</dbReference>
<gene>
    <name evidence="2" type="ordered locus">Nham_1144</name>
</gene>
<accession>Q1QP57</accession>
<organism evidence="2 3">
    <name type="scientific">Nitrobacter hamburgensis (strain DSM 10229 / NCIMB 13809 / X14)</name>
    <dbReference type="NCBI Taxonomy" id="323097"/>
    <lineage>
        <taxon>Bacteria</taxon>
        <taxon>Pseudomonadati</taxon>
        <taxon>Pseudomonadota</taxon>
        <taxon>Alphaproteobacteria</taxon>
        <taxon>Hyphomicrobiales</taxon>
        <taxon>Nitrobacteraceae</taxon>
        <taxon>Nitrobacter</taxon>
    </lineage>
</organism>
<reference evidence="2 3" key="1">
    <citation type="submission" date="2006-03" db="EMBL/GenBank/DDBJ databases">
        <title>Complete sequence of chromosome of Nitrobacter hamburgensis X14.</title>
        <authorList>
            <consortium name="US DOE Joint Genome Institute"/>
            <person name="Copeland A."/>
            <person name="Lucas S."/>
            <person name="Lapidus A."/>
            <person name="Barry K."/>
            <person name="Detter J.C."/>
            <person name="Glavina del Rio T."/>
            <person name="Hammon N."/>
            <person name="Israni S."/>
            <person name="Dalin E."/>
            <person name="Tice H."/>
            <person name="Pitluck S."/>
            <person name="Chain P."/>
            <person name="Malfatti S."/>
            <person name="Shin M."/>
            <person name="Vergez L."/>
            <person name="Schmutz J."/>
            <person name="Larimer F."/>
            <person name="Land M."/>
            <person name="Hauser L."/>
            <person name="Kyrpides N."/>
            <person name="Ivanova N."/>
            <person name="Ward B."/>
            <person name="Arp D."/>
            <person name="Klotz M."/>
            <person name="Stein L."/>
            <person name="O'Mullan G."/>
            <person name="Starkenburg S."/>
            <person name="Sayavedra L."/>
            <person name="Poret-Peterson A.T."/>
            <person name="Gentry M.E."/>
            <person name="Bruce D."/>
            <person name="Richardson P."/>
        </authorList>
    </citation>
    <scope>NUCLEOTIDE SEQUENCE [LARGE SCALE GENOMIC DNA]</scope>
    <source>
        <strain evidence="3">DSM 10229 / NCIMB 13809 / X14</strain>
    </source>
</reference>
<dbReference type="EMBL" id="CP000319">
    <property type="protein sequence ID" value="ABE61990.1"/>
    <property type="molecule type" value="Genomic_DNA"/>
</dbReference>
<feature type="region of interest" description="Disordered" evidence="1">
    <location>
        <begin position="38"/>
        <end position="115"/>
    </location>
</feature>
<dbReference type="AlphaFoldDB" id="Q1QP57"/>
<feature type="compositionally biased region" description="Polar residues" evidence="1">
    <location>
        <begin position="15"/>
        <end position="26"/>
    </location>
</feature>
<dbReference type="HOGENOM" id="CLU_2106385_0_0_5"/>
<sequence>MSAALRFGGLRLSIPKSTPSPQNRSFVSRQAWQITKAGRTTQAQLQSGEAIEASKEQPSSCQNKYPSVHNDHSLTSSPGPVSRAGICATPGSRPLFRAKWNPARNGNFWTRDRGR</sequence>
<name>Q1QP57_NITHX</name>
<evidence type="ECO:0000313" key="3">
    <source>
        <dbReference type="Proteomes" id="UP000001953"/>
    </source>
</evidence>
<feature type="region of interest" description="Disordered" evidence="1">
    <location>
        <begin position="1"/>
        <end position="26"/>
    </location>
</feature>
<dbReference type="KEGG" id="nha:Nham_1144"/>
<dbReference type="STRING" id="323097.Nham_1144"/>
<evidence type="ECO:0000313" key="2">
    <source>
        <dbReference type="EMBL" id="ABE61990.1"/>
    </source>
</evidence>
<protein>
    <submittedName>
        <fullName evidence="2">Uncharacterized protein</fullName>
    </submittedName>
</protein>
<keyword evidence="3" id="KW-1185">Reference proteome</keyword>
<evidence type="ECO:0000256" key="1">
    <source>
        <dbReference type="SAM" id="MobiDB-lite"/>
    </source>
</evidence>
<feature type="compositionally biased region" description="Polar residues" evidence="1">
    <location>
        <begin position="38"/>
        <end position="47"/>
    </location>
</feature>